<dbReference type="Proteomes" id="UP000317303">
    <property type="component" value="Unassembled WGS sequence"/>
</dbReference>
<gene>
    <name evidence="3" type="ORF">JD82_04897</name>
</gene>
<dbReference type="RefSeq" id="WP_048807131.1">
    <property type="nucleotide sequence ID" value="NZ_JOIJ01000028.1"/>
</dbReference>
<evidence type="ECO:0000256" key="1">
    <source>
        <dbReference type="SAM" id="MobiDB-lite"/>
    </source>
</evidence>
<evidence type="ECO:0000313" key="4">
    <source>
        <dbReference type="Proteomes" id="UP000317303"/>
    </source>
</evidence>
<evidence type="ECO:0008006" key="5">
    <source>
        <dbReference type="Google" id="ProtNLM"/>
    </source>
</evidence>
<sequence>MRKGRPMVAVCALLALTACGAEQQTGPASGGAALPPGTPEVTRAAPSEDAADTPVRHAVLFGSDHRFASDLVVEVSEPQTFTPGDSAYPNTDRAAAFTVKVRNESAKPYRLSRLSVRAFGSGQRLVQVVDPAQGYTGIVDADRDLIPGDRVELTFAFAVPAASSTLELTVRPDPSEPARAVYRGGA</sequence>
<keyword evidence="4" id="KW-1185">Reference proteome</keyword>
<evidence type="ECO:0000256" key="2">
    <source>
        <dbReference type="SAM" id="SignalP"/>
    </source>
</evidence>
<feature type="compositionally biased region" description="Low complexity" evidence="1">
    <location>
        <begin position="24"/>
        <end position="35"/>
    </location>
</feature>
<proteinExistence type="predicted"/>
<organism evidence="3 4">
    <name type="scientific">Prauserella rugosa</name>
    <dbReference type="NCBI Taxonomy" id="43354"/>
    <lineage>
        <taxon>Bacteria</taxon>
        <taxon>Bacillati</taxon>
        <taxon>Actinomycetota</taxon>
        <taxon>Actinomycetes</taxon>
        <taxon>Pseudonocardiales</taxon>
        <taxon>Pseudonocardiaceae</taxon>
        <taxon>Prauserella</taxon>
    </lineage>
</organism>
<feature type="signal peptide" evidence="2">
    <location>
        <begin position="1"/>
        <end position="20"/>
    </location>
</feature>
<dbReference type="EMBL" id="VLJV01000001">
    <property type="protein sequence ID" value="TWH23005.1"/>
    <property type="molecule type" value="Genomic_DNA"/>
</dbReference>
<accession>A0A660CPD7</accession>
<name>A0A660CPD7_9PSEU</name>
<protein>
    <recommendedName>
        <fullName evidence="5">DUF4352 domain-containing protein</fullName>
    </recommendedName>
</protein>
<dbReference type="PROSITE" id="PS51257">
    <property type="entry name" value="PROKAR_LIPOPROTEIN"/>
    <property type="match status" value="1"/>
</dbReference>
<reference evidence="3 4" key="1">
    <citation type="submission" date="2019-07" db="EMBL/GenBank/DDBJ databases">
        <title>R&amp;d 2014.</title>
        <authorList>
            <person name="Klenk H.-P."/>
        </authorList>
    </citation>
    <scope>NUCLEOTIDE SEQUENCE [LARGE SCALE GENOMIC DNA]</scope>
    <source>
        <strain evidence="3 4">DSM 43194</strain>
    </source>
</reference>
<evidence type="ECO:0000313" key="3">
    <source>
        <dbReference type="EMBL" id="TWH23005.1"/>
    </source>
</evidence>
<keyword evidence="2" id="KW-0732">Signal</keyword>
<feature type="chain" id="PRO_5038568740" description="DUF4352 domain-containing protein" evidence="2">
    <location>
        <begin position="21"/>
        <end position="186"/>
    </location>
</feature>
<dbReference type="OrthoDB" id="3686846at2"/>
<feature type="region of interest" description="Disordered" evidence="1">
    <location>
        <begin position="24"/>
        <end position="51"/>
    </location>
</feature>
<dbReference type="AlphaFoldDB" id="A0A660CPD7"/>
<comment type="caution">
    <text evidence="3">The sequence shown here is derived from an EMBL/GenBank/DDBJ whole genome shotgun (WGS) entry which is preliminary data.</text>
</comment>